<evidence type="ECO:0000313" key="2">
    <source>
        <dbReference type="EMBL" id="QJR09229.1"/>
    </source>
</evidence>
<protein>
    <submittedName>
        <fullName evidence="2">Uncharacterized protein</fullName>
    </submittedName>
</protein>
<feature type="transmembrane region" description="Helical" evidence="1">
    <location>
        <begin position="61"/>
        <end position="82"/>
    </location>
</feature>
<evidence type="ECO:0000313" key="3">
    <source>
        <dbReference type="Proteomes" id="UP000501534"/>
    </source>
</evidence>
<keyword evidence="1" id="KW-1133">Transmembrane helix</keyword>
<dbReference type="EMBL" id="CP053069">
    <property type="protein sequence ID" value="QJR09229.1"/>
    <property type="molecule type" value="Genomic_DNA"/>
</dbReference>
<keyword evidence="1" id="KW-0812">Transmembrane</keyword>
<evidence type="ECO:0000256" key="1">
    <source>
        <dbReference type="SAM" id="Phobius"/>
    </source>
</evidence>
<dbReference type="KEGG" id="uru:DSM104443_00266"/>
<dbReference type="Proteomes" id="UP000501534">
    <property type="component" value="Chromosome"/>
</dbReference>
<dbReference type="AlphaFoldDB" id="A0A6M4GPG6"/>
<reference evidence="2 3" key="1">
    <citation type="submission" date="2020-04" db="EMBL/GenBank/DDBJ databases">
        <title>Usitatibacter rugosus gen. nov., sp. nov. and Usitatibacter palustris sp. nov., novel members of Usitatibacteraceae fam. nov. within the order Nitrosomonadales isolated from soil.</title>
        <authorList>
            <person name="Huber K.J."/>
            <person name="Neumann-Schaal M."/>
            <person name="Geppert A."/>
            <person name="Luckner M."/>
            <person name="Wanner G."/>
            <person name="Overmann J."/>
        </authorList>
    </citation>
    <scope>NUCLEOTIDE SEQUENCE [LARGE SCALE GENOMIC DNA]</scope>
    <source>
        <strain evidence="2 3">0125_3</strain>
    </source>
</reference>
<accession>A0A6M4GPG6</accession>
<sequence>MLAIMAIGVAVASIGYLMTDANPCSVILVVCSGFFITGLGLLVGGLTVAREWRILSVRFKFFAVGCLVSGIGLIGIIARLAMSLSTRC</sequence>
<feature type="transmembrane region" description="Helical" evidence="1">
    <location>
        <begin position="27"/>
        <end position="49"/>
    </location>
</feature>
<organism evidence="2 3">
    <name type="scientific">Usitatibacter rugosus</name>
    <dbReference type="NCBI Taxonomy" id="2732067"/>
    <lineage>
        <taxon>Bacteria</taxon>
        <taxon>Pseudomonadati</taxon>
        <taxon>Pseudomonadota</taxon>
        <taxon>Betaproteobacteria</taxon>
        <taxon>Nitrosomonadales</taxon>
        <taxon>Usitatibacteraceae</taxon>
        <taxon>Usitatibacter</taxon>
    </lineage>
</organism>
<name>A0A6M4GPG6_9PROT</name>
<proteinExistence type="predicted"/>
<keyword evidence="3" id="KW-1185">Reference proteome</keyword>
<keyword evidence="1" id="KW-0472">Membrane</keyword>
<gene>
    <name evidence="2" type="ORF">DSM104443_00266</name>
</gene>